<keyword evidence="1 3" id="KW-0963">Cytoplasm</keyword>
<dbReference type="STRING" id="633807.BW732_01450"/>
<comment type="subcellular location">
    <subcellularLocation>
        <location evidence="3">Cytoplasm</location>
    </subcellularLocation>
</comment>
<dbReference type="EMBL" id="CP019609">
    <property type="protein sequence ID" value="AQP53021.1"/>
    <property type="molecule type" value="Genomic_DNA"/>
</dbReference>
<dbReference type="RefSeq" id="WP_077275118.1">
    <property type="nucleotide sequence ID" value="NZ_CP019609.1"/>
</dbReference>
<keyword evidence="5" id="KW-1185">Reference proteome</keyword>
<dbReference type="CDD" id="cd22533">
    <property type="entry name" value="KH-II_YlqC-like"/>
    <property type="match status" value="1"/>
</dbReference>
<comment type="function">
    <text evidence="3">A probable RNA chaperone. Forms a complex with KhpB which binds to cellular RNA and controls its expression. Plays a role in peptidoglycan (PG) homeostasis and cell length regulation.</text>
</comment>
<accession>A0A1Q2D3Z2</accession>
<comment type="subunit">
    <text evidence="3">Forms a complex with KhpB.</text>
</comment>
<dbReference type="Proteomes" id="UP000188246">
    <property type="component" value="Chromosome"/>
</dbReference>
<proteinExistence type="inferred from homology"/>
<protein>
    <recommendedName>
        <fullName evidence="3">RNA-binding protein KhpA</fullName>
    </recommendedName>
    <alternativeName>
        <fullName evidence="3">KH-domain protein A</fullName>
    </alternativeName>
</protein>
<dbReference type="GO" id="GO:0009252">
    <property type="term" value="P:peptidoglycan biosynthetic process"/>
    <property type="evidence" value="ECO:0007669"/>
    <property type="project" value="UniProtKB-UniRule"/>
</dbReference>
<dbReference type="InterPro" id="IPR009019">
    <property type="entry name" value="KH_sf_prok-type"/>
</dbReference>
<dbReference type="PANTHER" id="PTHR34654:SF1">
    <property type="entry name" value="RNA-BINDING PROTEIN KHPA"/>
    <property type="match status" value="1"/>
</dbReference>
<keyword evidence="3" id="KW-0133">Cell shape</keyword>
<sequence>MTDVKDLVLTLVRPLVNHPEQVSIEVTQSEQFMEYNLSVAPDDIGRVIGKQGRVVKAIRTIVYSIRTDEPKKVRLNILEHATSEEA</sequence>
<organism evidence="4 5">
    <name type="scientific">Vagococcus penaei</name>
    <dbReference type="NCBI Taxonomy" id="633807"/>
    <lineage>
        <taxon>Bacteria</taxon>
        <taxon>Bacillati</taxon>
        <taxon>Bacillota</taxon>
        <taxon>Bacilli</taxon>
        <taxon>Lactobacillales</taxon>
        <taxon>Enterococcaceae</taxon>
        <taxon>Vagococcus</taxon>
    </lineage>
</organism>
<reference evidence="4 5" key="1">
    <citation type="journal article" date="2010" name="Int. J. Syst. Evol. Microbiol.">
        <title>Vagococcus penaei sp. nov., isolated from spoilage microbiota of cooked shrimp (Penaeus vannamei).</title>
        <authorList>
            <person name="Jaffres E."/>
            <person name="Prevost H."/>
            <person name="Rossero A."/>
            <person name="Joffraud J.J."/>
            <person name="Dousset X."/>
        </authorList>
    </citation>
    <scope>NUCLEOTIDE SEQUENCE [LARGE SCALE GENOMIC DNA]</scope>
    <source>
        <strain evidence="4 5">CD276</strain>
    </source>
</reference>
<dbReference type="PANTHER" id="PTHR34654">
    <property type="entry name" value="UPF0109 PROTEIN SCO5592"/>
    <property type="match status" value="1"/>
</dbReference>
<comment type="similarity">
    <text evidence="3">Belongs to the KhpA RNA-binding protein family.</text>
</comment>
<dbReference type="HAMAP" id="MF_00088">
    <property type="entry name" value="KhpA"/>
    <property type="match status" value="1"/>
</dbReference>
<dbReference type="InterPro" id="IPR015946">
    <property type="entry name" value="KH_dom-like_a/b"/>
</dbReference>
<name>A0A1Q2D3Z2_9ENTE</name>
<dbReference type="AlphaFoldDB" id="A0A1Q2D3Z2"/>
<keyword evidence="3" id="KW-0143">Chaperone</keyword>
<dbReference type="GO" id="GO:0071555">
    <property type="term" value="P:cell wall organization"/>
    <property type="evidence" value="ECO:0007669"/>
    <property type="project" value="UniProtKB-KW"/>
</dbReference>
<dbReference type="KEGG" id="vpi:BW732_01450"/>
<dbReference type="Pfam" id="PF13083">
    <property type="entry name" value="KH_KhpA-B"/>
    <property type="match status" value="1"/>
</dbReference>
<gene>
    <name evidence="3" type="primary">khpA</name>
    <name evidence="4" type="ORF">BW732_01450</name>
</gene>
<dbReference type="OrthoDB" id="9812389at2"/>
<dbReference type="GO" id="GO:0005737">
    <property type="term" value="C:cytoplasm"/>
    <property type="evidence" value="ECO:0007669"/>
    <property type="project" value="UniProtKB-SubCell"/>
</dbReference>
<dbReference type="Gene3D" id="3.30.300.20">
    <property type="match status" value="1"/>
</dbReference>
<dbReference type="SUPFAM" id="SSF54814">
    <property type="entry name" value="Prokaryotic type KH domain (KH-domain type II)"/>
    <property type="match status" value="1"/>
</dbReference>
<dbReference type="InterPro" id="IPR020627">
    <property type="entry name" value="KhpA"/>
</dbReference>
<evidence type="ECO:0000256" key="2">
    <source>
        <dbReference type="ARBA" id="ARBA00022884"/>
    </source>
</evidence>
<evidence type="ECO:0000313" key="4">
    <source>
        <dbReference type="EMBL" id="AQP53021.1"/>
    </source>
</evidence>
<evidence type="ECO:0000256" key="3">
    <source>
        <dbReference type="HAMAP-Rule" id="MF_00088"/>
    </source>
</evidence>
<evidence type="ECO:0000313" key="5">
    <source>
        <dbReference type="Proteomes" id="UP000188246"/>
    </source>
</evidence>
<dbReference type="GO" id="GO:0003723">
    <property type="term" value="F:RNA binding"/>
    <property type="evidence" value="ECO:0007669"/>
    <property type="project" value="UniProtKB-UniRule"/>
</dbReference>
<dbReference type="GO" id="GO:0008360">
    <property type="term" value="P:regulation of cell shape"/>
    <property type="evidence" value="ECO:0007669"/>
    <property type="project" value="UniProtKB-KW"/>
</dbReference>
<keyword evidence="2 3" id="KW-0694">RNA-binding</keyword>
<keyword evidence="3" id="KW-0961">Cell wall biogenesis/degradation</keyword>
<evidence type="ECO:0000256" key="1">
    <source>
        <dbReference type="ARBA" id="ARBA00022490"/>
    </source>
</evidence>